<dbReference type="NCBIfam" id="TIGR01136">
    <property type="entry name" value="cysKM"/>
    <property type="match status" value="1"/>
</dbReference>
<evidence type="ECO:0000256" key="4">
    <source>
        <dbReference type="ARBA" id="ARBA00022605"/>
    </source>
</evidence>
<dbReference type="InterPro" id="IPR050214">
    <property type="entry name" value="Cys_Synth/Cystath_Beta-Synth"/>
</dbReference>
<evidence type="ECO:0000256" key="7">
    <source>
        <dbReference type="ARBA" id="ARBA00023192"/>
    </source>
</evidence>
<dbReference type="GO" id="GO:0004124">
    <property type="term" value="F:cysteine synthase activity"/>
    <property type="evidence" value="ECO:0007669"/>
    <property type="project" value="UniProtKB-UniRule"/>
</dbReference>
<keyword evidence="15" id="KW-1185">Reference proteome</keyword>
<feature type="non-terminal residue" evidence="14">
    <location>
        <position position="382"/>
    </location>
</feature>
<keyword evidence="4 12" id="KW-0028">Amino-acid biosynthesis</keyword>
<evidence type="ECO:0000256" key="6">
    <source>
        <dbReference type="ARBA" id="ARBA00022898"/>
    </source>
</evidence>
<feature type="modified residue" description="N6-(pyridoxal phosphate)lysine" evidence="11">
    <location>
        <position position="60"/>
    </location>
</feature>
<evidence type="ECO:0000256" key="11">
    <source>
        <dbReference type="PIRSR" id="PIRSR605856-51"/>
    </source>
</evidence>
<dbReference type="InterPro" id="IPR001926">
    <property type="entry name" value="TrpB-like_PALP"/>
</dbReference>
<evidence type="ECO:0000313" key="15">
    <source>
        <dbReference type="Proteomes" id="UP001177023"/>
    </source>
</evidence>
<keyword evidence="5 12" id="KW-0808">Transferase</keyword>
<sequence>MSVPPGLNFATELASADILAPNATALIGKTPMVTLRNVVDGCGATIAAKLEYLNPACSVKDRIGYAMVTAAEKAGRIIPGVTTLIEPTSGNTGIALAFIAAAKGYRLILTMPSSMSVERRVLLRAYGAEVVLTAPELGMQGSIDRAKELAENIPNSFILQQFENPANPLIHYQTTGPEIWEQTKGKVDCCVFGVGTGGTITGVGTFLKEQNPNIKIYAVEPEEAAVLSGLPSGPHKIQGLGAGFIPKVLNTSIYDDVIRIHSDEAVIMSKRLALAEGLLVGISSGANVCAALRLANLPEWSGKLIVTVMPSFGERYLSSNLYSDMRDQVLTMGVESLEENLKNLRLHEYQVMEPLDTNLLHNPHLHGMMDEDLNGIEDEPTE</sequence>
<accession>A0AA36GCN8</accession>
<dbReference type="FunFam" id="3.40.50.1100:FF:000006">
    <property type="entry name" value="Cysteine synthase"/>
    <property type="match status" value="1"/>
</dbReference>
<organism evidence="14 15">
    <name type="scientific">Mesorhabditis spiculigera</name>
    <dbReference type="NCBI Taxonomy" id="96644"/>
    <lineage>
        <taxon>Eukaryota</taxon>
        <taxon>Metazoa</taxon>
        <taxon>Ecdysozoa</taxon>
        <taxon>Nematoda</taxon>
        <taxon>Chromadorea</taxon>
        <taxon>Rhabditida</taxon>
        <taxon>Rhabditina</taxon>
        <taxon>Rhabditomorpha</taxon>
        <taxon>Rhabditoidea</taxon>
        <taxon>Rhabditidae</taxon>
        <taxon>Mesorhabditinae</taxon>
        <taxon>Mesorhabditis</taxon>
    </lineage>
</organism>
<dbReference type="Pfam" id="PF00291">
    <property type="entry name" value="PALP"/>
    <property type="match status" value="1"/>
</dbReference>
<keyword evidence="6 10" id="KW-0663">Pyridoxal phosphate</keyword>
<comment type="catalytic activity">
    <reaction evidence="9">
        <text>hydrogen cyanide + L-cysteine = 3-cyano-L-alanine + hydrogen sulfide + H(+)</text>
        <dbReference type="Rhea" id="RHEA:17821"/>
        <dbReference type="ChEBI" id="CHEBI:15378"/>
        <dbReference type="ChEBI" id="CHEBI:18407"/>
        <dbReference type="ChEBI" id="CHEBI:29919"/>
        <dbReference type="ChEBI" id="CHEBI:35235"/>
        <dbReference type="ChEBI" id="CHEBI:77860"/>
        <dbReference type="EC" id="4.4.1.9"/>
    </reaction>
</comment>
<evidence type="ECO:0000256" key="9">
    <source>
        <dbReference type="ARBA" id="ARBA00050896"/>
    </source>
</evidence>
<dbReference type="Proteomes" id="UP001177023">
    <property type="component" value="Unassembled WGS sequence"/>
</dbReference>
<dbReference type="PANTHER" id="PTHR10314">
    <property type="entry name" value="CYSTATHIONINE BETA-SYNTHASE"/>
    <property type="match status" value="1"/>
</dbReference>
<gene>
    <name evidence="14" type="ORF">MSPICULIGERA_LOCUS21738</name>
</gene>
<evidence type="ECO:0000256" key="10">
    <source>
        <dbReference type="PIRSR" id="PIRSR605856-50"/>
    </source>
</evidence>
<feature type="domain" description="Tryptophan synthase beta chain-like PALP" evidence="13">
    <location>
        <begin position="25"/>
        <end position="310"/>
    </location>
</feature>
<dbReference type="CDD" id="cd01561">
    <property type="entry name" value="CBS_like"/>
    <property type="match status" value="1"/>
</dbReference>
<feature type="binding site" evidence="10">
    <location>
        <begin position="195"/>
        <end position="199"/>
    </location>
    <ligand>
        <name>pyridoxal 5'-phosphate</name>
        <dbReference type="ChEBI" id="CHEBI:597326"/>
    </ligand>
</feature>
<name>A0AA36GCN8_9BILA</name>
<evidence type="ECO:0000259" key="13">
    <source>
        <dbReference type="Pfam" id="PF00291"/>
    </source>
</evidence>
<evidence type="ECO:0000256" key="1">
    <source>
        <dbReference type="ARBA" id="ARBA00001933"/>
    </source>
</evidence>
<evidence type="ECO:0000256" key="2">
    <source>
        <dbReference type="ARBA" id="ARBA00007103"/>
    </source>
</evidence>
<dbReference type="NCBIfam" id="TIGR01139">
    <property type="entry name" value="cysK"/>
    <property type="match status" value="1"/>
</dbReference>
<evidence type="ECO:0000256" key="12">
    <source>
        <dbReference type="RuleBase" id="RU003985"/>
    </source>
</evidence>
<dbReference type="Gene3D" id="3.40.50.1100">
    <property type="match status" value="2"/>
</dbReference>
<reference evidence="14" key="1">
    <citation type="submission" date="2023-06" db="EMBL/GenBank/DDBJ databases">
        <authorList>
            <person name="Delattre M."/>
        </authorList>
    </citation>
    <scope>NUCLEOTIDE SEQUENCE</scope>
    <source>
        <strain evidence="14">AF72</strain>
    </source>
</reference>
<dbReference type="EC" id="2.5.1.47" evidence="12"/>
<comment type="catalytic activity">
    <reaction evidence="8 12">
        <text>O-acetyl-L-serine + hydrogen sulfide = L-cysteine + acetate</text>
        <dbReference type="Rhea" id="RHEA:14829"/>
        <dbReference type="ChEBI" id="CHEBI:29919"/>
        <dbReference type="ChEBI" id="CHEBI:30089"/>
        <dbReference type="ChEBI" id="CHEBI:35235"/>
        <dbReference type="ChEBI" id="CHEBI:58340"/>
        <dbReference type="EC" id="2.5.1.47"/>
    </reaction>
</comment>
<dbReference type="InterPro" id="IPR005859">
    <property type="entry name" value="CysK"/>
</dbReference>
<dbReference type="InterPro" id="IPR036052">
    <property type="entry name" value="TrpB-like_PALP_sf"/>
</dbReference>
<dbReference type="AlphaFoldDB" id="A0AA36GCN8"/>
<evidence type="ECO:0000256" key="8">
    <source>
        <dbReference type="ARBA" id="ARBA00047931"/>
    </source>
</evidence>
<protein>
    <recommendedName>
        <fullName evidence="12">Cysteine synthase</fullName>
        <ecNumber evidence="12">2.5.1.47</ecNumber>
    </recommendedName>
</protein>
<comment type="cofactor">
    <cofactor evidence="1 10 12">
        <name>pyridoxal 5'-phosphate</name>
        <dbReference type="ChEBI" id="CHEBI:597326"/>
    </cofactor>
</comment>
<feature type="binding site" evidence="10">
    <location>
        <position position="91"/>
    </location>
    <ligand>
        <name>pyridoxal 5'-phosphate</name>
        <dbReference type="ChEBI" id="CHEBI:597326"/>
    </ligand>
</feature>
<dbReference type="SUPFAM" id="SSF53686">
    <property type="entry name" value="Tryptophan synthase beta subunit-like PLP-dependent enzymes"/>
    <property type="match status" value="1"/>
</dbReference>
<comment type="subunit">
    <text evidence="3">Homodimer.</text>
</comment>
<dbReference type="EMBL" id="CATQJA010002665">
    <property type="protein sequence ID" value="CAJ0583667.1"/>
    <property type="molecule type" value="Genomic_DNA"/>
</dbReference>
<dbReference type="InterPro" id="IPR001216">
    <property type="entry name" value="P-phosphate_BS"/>
</dbReference>
<keyword evidence="7 12" id="KW-0198">Cysteine biosynthesis</keyword>
<dbReference type="InterPro" id="IPR005856">
    <property type="entry name" value="Cys_synth"/>
</dbReference>
<dbReference type="GO" id="GO:0050017">
    <property type="term" value="F:L-3-cyanoalanine synthase activity"/>
    <property type="evidence" value="ECO:0007669"/>
    <property type="project" value="UniProtKB-EC"/>
</dbReference>
<proteinExistence type="inferred from homology"/>
<evidence type="ECO:0000256" key="5">
    <source>
        <dbReference type="ARBA" id="ARBA00022679"/>
    </source>
</evidence>
<dbReference type="FunFam" id="3.40.50.1100:FF:000002">
    <property type="entry name" value="Cysteine synthase"/>
    <property type="match status" value="1"/>
</dbReference>
<evidence type="ECO:0000256" key="3">
    <source>
        <dbReference type="ARBA" id="ARBA00011738"/>
    </source>
</evidence>
<dbReference type="PROSITE" id="PS00901">
    <property type="entry name" value="CYS_SYNTHASE"/>
    <property type="match status" value="1"/>
</dbReference>
<dbReference type="GO" id="GO:0006535">
    <property type="term" value="P:cysteine biosynthetic process from serine"/>
    <property type="evidence" value="ECO:0007669"/>
    <property type="project" value="UniProtKB-UniRule"/>
</dbReference>
<comment type="similarity">
    <text evidence="2 12">Belongs to the cysteine synthase/cystathionine beta-synthase family.</text>
</comment>
<feature type="binding site" evidence="10">
    <location>
        <position position="283"/>
    </location>
    <ligand>
        <name>pyridoxal 5'-phosphate</name>
        <dbReference type="ChEBI" id="CHEBI:597326"/>
    </ligand>
</feature>
<evidence type="ECO:0000313" key="14">
    <source>
        <dbReference type="EMBL" id="CAJ0583667.1"/>
    </source>
</evidence>
<comment type="caution">
    <text evidence="14">The sequence shown here is derived from an EMBL/GenBank/DDBJ whole genome shotgun (WGS) entry which is preliminary data.</text>
</comment>